<dbReference type="RefSeq" id="WP_207549444.1">
    <property type="nucleotide sequence ID" value="NZ_FOSV01000005.1"/>
</dbReference>
<dbReference type="AlphaFoldDB" id="A0A1I4D2H3"/>
<dbReference type="Proteomes" id="UP000198804">
    <property type="component" value="Unassembled WGS sequence"/>
</dbReference>
<dbReference type="STRING" id="414703.SAMN04488125_10591"/>
<dbReference type="EMBL" id="FOSV01000005">
    <property type="protein sequence ID" value="SFK86366.1"/>
    <property type="molecule type" value="Genomic_DNA"/>
</dbReference>
<evidence type="ECO:0000313" key="2">
    <source>
        <dbReference type="Proteomes" id="UP000198804"/>
    </source>
</evidence>
<gene>
    <name evidence="1" type="ORF">SAMN04488125_10591</name>
</gene>
<evidence type="ECO:0008006" key="3">
    <source>
        <dbReference type="Google" id="ProtNLM"/>
    </source>
</evidence>
<sequence length="57" mass="6555">MLGHAGSTVTSRYVHHRDAVLIAAVDRVVERVAAVLNVARVRYGKLDRYWLPNRRRL</sequence>
<keyword evidence="2" id="KW-1185">Reference proteome</keyword>
<organism evidence="1 2">
    <name type="scientific">Methylorubrum salsuginis</name>
    <dbReference type="NCBI Taxonomy" id="414703"/>
    <lineage>
        <taxon>Bacteria</taxon>
        <taxon>Pseudomonadati</taxon>
        <taxon>Pseudomonadota</taxon>
        <taxon>Alphaproteobacteria</taxon>
        <taxon>Hyphomicrobiales</taxon>
        <taxon>Methylobacteriaceae</taxon>
        <taxon>Methylorubrum</taxon>
    </lineage>
</organism>
<accession>A0A1I4D2H3</accession>
<protein>
    <recommendedName>
        <fullName evidence="3">Phage integrase family protein</fullName>
    </recommendedName>
</protein>
<name>A0A1I4D2H3_9HYPH</name>
<evidence type="ECO:0000313" key="1">
    <source>
        <dbReference type="EMBL" id="SFK86366.1"/>
    </source>
</evidence>
<reference evidence="2" key="1">
    <citation type="submission" date="2016-10" db="EMBL/GenBank/DDBJ databases">
        <authorList>
            <person name="Varghese N."/>
            <person name="Submissions S."/>
        </authorList>
    </citation>
    <scope>NUCLEOTIDE SEQUENCE [LARGE SCALE GENOMIC DNA]</scope>
    <source>
        <strain evidence="2">CGMCC 1.6474</strain>
    </source>
</reference>
<proteinExistence type="predicted"/>